<dbReference type="PANTHER" id="PTHR30363">
    <property type="entry name" value="HTH-TYPE TRANSCRIPTIONAL REGULATOR SRLR-RELATED"/>
    <property type="match status" value="1"/>
</dbReference>
<name>A0A285EAY6_9ACTN</name>
<dbReference type="Pfam" id="PF08220">
    <property type="entry name" value="HTH_DeoR"/>
    <property type="match status" value="1"/>
</dbReference>
<dbReference type="OrthoDB" id="7688673at2"/>
<reference evidence="8 9" key="1">
    <citation type="submission" date="2017-09" db="EMBL/GenBank/DDBJ databases">
        <authorList>
            <person name="Ehlers B."/>
            <person name="Leendertz F.H."/>
        </authorList>
    </citation>
    <scope>NUCLEOTIDE SEQUENCE [LARGE SCALE GENOMIC DNA]</scope>
    <source>
        <strain evidence="8 9">DSM 46844</strain>
    </source>
</reference>
<comment type="function">
    <text evidence="6">Repressor of the lactose catabolism operon. Galactose-6-phosphate is the inducer.</text>
</comment>
<keyword evidence="2" id="KW-0678">Repressor</keyword>
<dbReference type="InterPro" id="IPR018356">
    <property type="entry name" value="Tscrpt_reg_HTH_DeoR_CS"/>
</dbReference>
<dbReference type="PROSITE" id="PS51000">
    <property type="entry name" value="HTH_DEOR_2"/>
    <property type="match status" value="1"/>
</dbReference>
<dbReference type="InterPro" id="IPR036390">
    <property type="entry name" value="WH_DNA-bd_sf"/>
</dbReference>
<proteinExistence type="predicted"/>
<dbReference type="GO" id="GO:0003700">
    <property type="term" value="F:DNA-binding transcription factor activity"/>
    <property type="evidence" value="ECO:0007669"/>
    <property type="project" value="InterPro"/>
</dbReference>
<dbReference type="PRINTS" id="PR00037">
    <property type="entry name" value="HTHLACR"/>
</dbReference>
<dbReference type="AlphaFoldDB" id="A0A285EAY6"/>
<evidence type="ECO:0000256" key="3">
    <source>
        <dbReference type="ARBA" id="ARBA00023015"/>
    </source>
</evidence>
<sequence>MYAEERQQAIARLVADRGRVAVTALAEEFGVTTETVRRDLAVLERTGMLRRVHGGAVPAGALTYVETALGERHGTRSEQKRKIAAAAVDLLPGVDGSLLLDGGSSTAALAELLPGDRRLFVATHSVPIAARVGTLPGLSLYVIGGRVRGITQCAVGEQAVSTLADLRVDVAFLGSNGVSPEHGFSTPDEAEASVKRAMTRAGQKVVVLADSSKLGREHLVRFAAPADVDVLVTDSDADPAAVARLEAAGVEVVVA</sequence>
<evidence type="ECO:0000256" key="5">
    <source>
        <dbReference type="ARBA" id="ARBA00023163"/>
    </source>
</evidence>
<dbReference type="InterPro" id="IPR014036">
    <property type="entry name" value="DeoR-like_C"/>
</dbReference>
<accession>A0A285EAY6</accession>
<gene>
    <name evidence="8" type="ORF">SAMN06893097_10269</name>
</gene>
<dbReference type="PROSITE" id="PS00894">
    <property type="entry name" value="HTH_DEOR_1"/>
    <property type="match status" value="1"/>
</dbReference>
<dbReference type="InterPro" id="IPR037171">
    <property type="entry name" value="NagB/RpiA_transferase-like"/>
</dbReference>
<evidence type="ECO:0000256" key="6">
    <source>
        <dbReference type="ARBA" id="ARBA00024937"/>
    </source>
</evidence>
<evidence type="ECO:0000256" key="2">
    <source>
        <dbReference type="ARBA" id="ARBA00022491"/>
    </source>
</evidence>
<dbReference type="SUPFAM" id="SSF100950">
    <property type="entry name" value="NagB/RpiA/CoA transferase-like"/>
    <property type="match status" value="1"/>
</dbReference>
<evidence type="ECO:0000256" key="1">
    <source>
        <dbReference type="ARBA" id="ARBA00021390"/>
    </source>
</evidence>
<dbReference type="SMART" id="SM01134">
    <property type="entry name" value="DeoRC"/>
    <property type="match status" value="1"/>
</dbReference>
<keyword evidence="5" id="KW-0804">Transcription</keyword>
<dbReference type="PANTHER" id="PTHR30363:SF4">
    <property type="entry name" value="GLYCEROL-3-PHOSPHATE REGULON REPRESSOR"/>
    <property type="match status" value="1"/>
</dbReference>
<evidence type="ECO:0000259" key="7">
    <source>
        <dbReference type="PROSITE" id="PS51000"/>
    </source>
</evidence>
<evidence type="ECO:0000256" key="4">
    <source>
        <dbReference type="ARBA" id="ARBA00023125"/>
    </source>
</evidence>
<evidence type="ECO:0000313" key="9">
    <source>
        <dbReference type="Proteomes" id="UP000219514"/>
    </source>
</evidence>
<dbReference type="RefSeq" id="WP_097205298.1">
    <property type="nucleotide sequence ID" value="NZ_JACHXB010000003.1"/>
</dbReference>
<dbReference type="InterPro" id="IPR036388">
    <property type="entry name" value="WH-like_DNA-bd_sf"/>
</dbReference>
<dbReference type="EMBL" id="OBDO01000002">
    <property type="protein sequence ID" value="SNX95374.1"/>
    <property type="molecule type" value="Genomic_DNA"/>
</dbReference>
<dbReference type="Gene3D" id="1.10.10.10">
    <property type="entry name" value="Winged helix-like DNA-binding domain superfamily/Winged helix DNA-binding domain"/>
    <property type="match status" value="1"/>
</dbReference>
<keyword evidence="4" id="KW-0238">DNA-binding</keyword>
<dbReference type="InterPro" id="IPR001034">
    <property type="entry name" value="DeoR_HTH"/>
</dbReference>
<dbReference type="GO" id="GO:0003677">
    <property type="term" value="F:DNA binding"/>
    <property type="evidence" value="ECO:0007669"/>
    <property type="project" value="UniProtKB-KW"/>
</dbReference>
<feature type="domain" description="HTH deoR-type" evidence="7">
    <location>
        <begin position="3"/>
        <end position="58"/>
    </location>
</feature>
<protein>
    <recommendedName>
        <fullName evidence="1">Lactose phosphotransferase system repressor</fullName>
    </recommendedName>
</protein>
<keyword evidence="9" id="KW-1185">Reference proteome</keyword>
<organism evidence="8 9">
    <name type="scientific">Geodermatophilus sabuli</name>
    <dbReference type="NCBI Taxonomy" id="1564158"/>
    <lineage>
        <taxon>Bacteria</taxon>
        <taxon>Bacillati</taxon>
        <taxon>Actinomycetota</taxon>
        <taxon>Actinomycetes</taxon>
        <taxon>Geodermatophilales</taxon>
        <taxon>Geodermatophilaceae</taxon>
        <taxon>Geodermatophilus</taxon>
    </lineage>
</organism>
<keyword evidence="3" id="KW-0805">Transcription regulation</keyword>
<dbReference type="SUPFAM" id="SSF46785">
    <property type="entry name" value="Winged helix' DNA-binding domain"/>
    <property type="match status" value="1"/>
</dbReference>
<dbReference type="SMART" id="SM00420">
    <property type="entry name" value="HTH_DEOR"/>
    <property type="match status" value="1"/>
</dbReference>
<evidence type="ECO:0000313" key="8">
    <source>
        <dbReference type="EMBL" id="SNX95374.1"/>
    </source>
</evidence>
<dbReference type="Pfam" id="PF00455">
    <property type="entry name" value="DeoRC"/>
    <property type="match status" value="1"/>
</dbReference>
<dbReference type="InterPro" id="IPR050313">
    <property type="entry name" value="Carb_Metab_HTH_regulators"/>
</dbReference>
<dbReference type="Proteomes" id="UP000219514">
    <property type="component" value="Unassembled WGS sequence"/>
</dbReference>
<dbReference type="Gene3D" id="3.40.50.1360">
    <property type="match status" value="1"/>
</dbReference>